<evidence type="ECO:0000256" key="2">
    <source>
        <dbReference type="ARBA" id="ARBA00023125"/>
    </source>
</evidence>
<dbReference type="SUPFAM" id="SSF51206">
    <property type="entry name" value="cAMP-binding domain-like"/>
    <property type="match status" value="1"/>
</dbReference>
<evidence type="ECO:0000259" key="4">
    <source>
        <dbReference type="PROSITE" id="PS51063"/>
    </source>
</evidence>
<dbReference type="NCBIfam" id="NF008365">
    <property type="entry name" value="PRK11161.1"/>
    <property type="match status" value="1"/>
</dbReference>
<dbReference type="Proteomes" id="UP000218332">
    <property type="component" value="Unassembled WGS sequence"/>
</dbReference>
<dbReference type="GO" id="GO:0003700">
    <property type="term" value="F:DNA-binding transcription factor activity"/>
    <property type="evidence" value="ECO:0007669"/>
    <property type="project" value="InterPro"/>
</dbReference>
<name>A0A2A2I152_9GAMM</name>
<dbReference type="PRINTS" id="PR00034">
    <property type="entry name" value="HTHCRP"/>
</dbReference>
<evidence type="ECO:0000313" key="8">
    <source>
        <dbReference type="Proteomes" id="UP000245887"/>
    </source>
</evidence>
<evidence type="ECO:0000313" key="6">
    <source>
        <dbReference type="EMBL" id="PVY70019.1"/>
    </source>
</evidence>
<dbReference type="RefSeq" id="WP_095612166.1">
    <property type="nucleotide sequence ID" value="NZ_NMPM01000106.1"/>
</dbReference>
<dbReference type="FunFam" id="1.10.10.10:FF:000028">
    <property type="entry name" value="Fumarate/nitrate reduction transcriptional regulator Fnr"/>
    <property type="match status" value="1"/>
</dbReference>
<gene>
    <name evidence="6" type="ORF">C8D92_11049</name>
    <name evidence="5" type="ORF">CF392_14535</name>
</gene>
<dbReference type="Pfam" id="PF13545">
    <property type="entry name" value="HTH_Crp_2"/>
    <property type="match status" value="1"/>
</dbReference>
<dbReference type="Gene3D" id="1.10.10.10">
    <property type="entry name" value="Winged helix-like DNA-binding domain superfamily/Winged helix DNA-binding domain"/>
    <property type="match status" value="1"/>
</dbReference>
<keyword evidence="2" id="KW-0238">DNA-binding</keyword>
<dbReference type="SMART" id="SM00100">
    <property type="entry name" value="cNMP"/>
    <property type="match status" value="1"/>
</dbReference>
<dbReference type="CDD" id="cd00092">
    <property type="entry name" value="HTH_CRP"/>
    <property type="match status" value="1"/>
</dbReference>
<dbReference type="InterPro" id="IPR036390">
    <property type="entry name" value="WH_DNA-bd_sf"/>
</dbReference>
<dbReference type="CDD" id="cd00038">
    <property type="entry name" value="CAP_ED"/>
    <property type="match status" value="1"/>
</dbReference>
<dbReference type="InterPro" id="IPR018335">
    <property type="entry name" value="Tscrpt_reg_HTH_Crp-type_CS"/>
</dbReference>
<dbReference type="Proteomes" id="UP000245887">
    <property type="component" value="Unassembled WGS sequence"/>
</dbReference>
<reference evidence="5 7" key="1">
    <citation type="submission" date="2017-07" db="EMBL/GenBank/DDBJ databases">
        <title>Tamlnaduibacter salinus (Mi-7) genome sequencing.</title>
        <authorList>
            <person name="Verma A."/>
            <person name="Krishnamurthi S."/>
        </authorList>
    </citation>
    <scope>NUCLEOTIDE SEQUENCE [LARGE SCALE GENOMIC DNA]</scope>
    <source>
        <strain evidence="5 7">Mi-7</strain>
    </source>
</reference>
<dbReference type="Gene3D" id="2.60.120.10">
    <property type="entry name" value="Jelly Rolls"/>
    <property type="match status" value="1"/>
</dbReference>
<evidence type="ECO:0000256" key="3">
    <source>
        <dbReference type="ARBA" id="ARBA00023163"/>
    </source>
</evidence>
<dbReference type="SMART" id="SM00419">
    <property type="entry name" value="HTH_CRP"/>
    <property type="match status" value="1"/>
</dbReference>
<keyword evidence="3" id="KW-0804">Transcription</keyword>
<protein>
    <submittedName>
        <fullName evidence="5 6">Crp/Fnr family transcriptional regulator</fullName>
    </submittedName>
</protein>
<reference evidence="6 8" key="2">
    <citation type="submission" date="2018-04" db="EMBL/GenBank/DDBJ databases">
        <title>Genomic Encyclopedia of Type Strains, Phase IV (KMG-IV): sequencing the most valuable type-strain genomes for metagenomic binning, comparative biology and taxonomic classification.</title>
        <authorList>
            <person name="Goeker M."/>
        </authorList>
    </citation>
    <scope>NUCLEOTIDE SEQUENCE [LARGE SCALE GENOMIC DNA]</scope>
    <source>
        <strain evidence="6 8">DSM 28688</strain>
    </source>
</reference>
<sequence>MGERIPTRHSLALSPSCNHCSLSNLCLPLAVSDGDMGRLDEVVNRGAVYDRGQAIFQQHTPFRSCYAVRSGAIKTSVETAEGDYQITGFYLPGEIIGLDSLHAEEYAGSAIALERSSVCEIPMDQLESLSFEIPTLQHHFFQLMSQEIQNGQQLSLLLSRKTAEERLASLLLSLSSRYERRQMPPTAFRLPMARNDIANFLGLAVETVSRVLTRFQSQGLATINGRSVESLDLEGLHSLLQSPGT</sequence>
<dbReference type="InterPro" id="IPR018490">
    <property type="entry name" value="cNMP-bd_dom_sf"/>
</dbReference>
<dbReference type="InterPro" id="IPR012318">
    <property type="entry name" value="HTH_CRP"/>
</dbReference>
<dbReference type="OrthoDB" id="7643467at2"/>
<evidence type="ECO:0000256" key="1">
    <source>
        <dbReference type="ARBA" id="ARBA00023015"/>
    </source>
</evidence>
<comment type="caution">
    <text evidence="5">The sequence shown here is derived from an EMBL/GenBank/DDBJ whole genome shotgun (WGS) entry which is preliminary data.</text>
</comment>
<dbReference type="InterPro" id="IPR036388">
    <property type="entry name" value="WH-like_DNA-bd_sf"/>
</dbReference>
<dbReference type="PANTHER" id="PTHR24567">
    <property type="entry name" value="CRP FAMILY TRANSCRIPTIONAL REGULATORY PROTEIN"/>
    <property type="match status" value="1"/>
</dbReference>
<proteinExistence type="predicted"/>
<accession>A0A2A2I152</accession>
<keyword evidence="1" id="KW-0805">Transcription regulation</keyword>
<dbReference type="GO" id="GO:0003677">
    <property type="term" value="F:DNA binding"/>
    <property type="evidence" value="ECO:0007669"/>
    <property type="project" value="UniProtKB-KW"/>
</dbReference>
<dbReference type="Pfam" id="PF00027">
    <property type="entry name" value="cNMP_binding"/>
    <property type="match status" value="1"/>
</dbReference>
<dbReference type="PROSITE" id="PS00042">
    <property type="entry name" value="HTH_CRP_1"/>
    <property type="match status" value="1"/>
</dbReference>
<dbReference type="AlphaFoldDB" id="A0A2A2I152"/>
<keyword evidence="7" id="KW-1185">Reference proteome</keyword>
<dbReference type="SUPFAM" id="SSF46785">
    <property type="entry name" value="Winged helix' DNA-binding domain"/>
    <property type="match status" value="1"/>
</dbReference>
<dbReference type="PANTHER" id="PTHR24567:SF75">
    <property type="entry name" value="FUMARATE AND NITRATE REDUCTION REGULATORY PROTEIN"/>
    <property type="match status" value="1"/>
</dbReference>
<evidence type="ECO:0000313" key="5">
    <source>
        <dbReference type="EMBL" id="PAV24743.1"/>
    </source>
</evidence>
<dbReference type="EMBL" id="QEKQ01000010">
    <property type="protein sequence ID" value="PVY70019.1"/>
    <property type="molecule type" value="Genomic_DNA"/>
</dbReference>
<dbReference type="EMBL" id="NMPM01000106">
    <property type="protein sequence ID" value="PAV24743.1"/>
    <property type="molecule type" value="Genomic_DNA"/>
</dbReference>
<feature type="domain" description="HTH crp-type" evidence="4">
    <location>
        <begin position="161"/>
        <end position="234"/>
    </location>
</feature>
<dbReference type="InterPro" id="IPR000595">
    <property type="entry name" value="cNMP-bd_dom"/>
</dbReference>
<dbReference type="InterPro" id="IPR050397">
    <property type="entry name" value="Env_Response_Regulators"/>
</dbReference>
<organism evidence="5 7">
    <name type="scientific">Tamilnaduibacter salinus</name>
    <dbReference type="NCBI Taxonomy" id="1484056"/>
    <lineage>
        <taxon>Bacteria</taxon>
        <taxon>Pseudomonadati</taxon>
        <taxon>Pseudomonadota</taxon>
        <taxon>Gammaproteobacteria</taxon>
        <taxon>Pseudomonadales</taxon>
        <taxon>Marinobacteraceae</taxon>
        <taxon>Tamilnaduibacter</taxon>
    </lineage>
</organism>
<dbReference type="GO" id="GO:0005829">
    <property type="term" value="C:cytosol"/>
    <property type="evidence" value="ECO:0007669"/>
    <property type="project" value="TreeGrafter"/>
</dbReference>
<dbReference type="InterPro" id="IPR014710">
    <property type="entry name" value="RmlC-like_jellyroll"/>
</dbReference>
<dbReference type="PROSITE" id="PS51063">
    <property type="entry name" value="HTH_CRP_2"/>
    <property type="match status" value="1"/>
</dbReference>
<evidence type="ECO:0000313" key="7">
    <source>
        <dbReference type="Proteomes" id="UP000218332"/>
    </source>
</evidence>